<dbReference type="PROSITE" id="PS00134">
    <property type="entry name" value="TRYPSIN_HIS"/>
    <property type="match status" value="1"/>
</dbReference>
<dbReference type="InterPro" id="IPR018114">
    <property type="entry name" value="TRYPSIN_HIS"/>
</dbReference>
<proteinExistence type="predicted"/>
<evidence type="ECO:0000313" key="1">
    <source>
        <dbReference type="EMBL" id="KAF0547349.1"/>
    </source>
</evidence>
<sequence length="256" mass="28619">MQYSEPYSTDSTPLESNTEKRKRLIEYRLLGGDGLHDINGRELCSVGLWVRDSNGQDYIMTAGHCDFVSPRNQQGFVDFYQKGWYSLPTYNYIGPLEHNSYAPYDFGLIRHIGTNVTLTTIICNFDHPNIYPVLYVKNVGVVTSVGTSLCKSGETTHVTCGVVTEFVASAMFRYPGSNYTDIKKEFFRTDIVCDSGDSGGPVFYYHALQIPYVLVAGTVIGGTKRTCGFLSIPVSFRAARLDFNLNLTVVYTPQNE</sequence>
<dbReference type="Proteomes" id="UP000439903">
    <property type="component" value="Unassembled WGS sequence"/>
</dbReference>
<protein>
    <submittedName>
        <fullName evidence="1">Serine protease</fullName>
    </submittedName>
</protein>
<dbReference type="CDD" id="cd21112">
    <property type="entry name" value="alphaLP-like"/>
    <property type="match status" value="1"/>
</dbReference>
<dbReference type="SUPFAM" id="SSF50494">
    <property type="entry name" value="Trypsin-like serine proteases"/>
    <property type="match status" value="1"/>
</dbReference>
<keyword evidence="2" id="KW-1185">Reference proteome</keyword>
<dbReference type="AlphaFoldDB" id="A0A8H4AZL2"/>
<accession>A0A8H4AZL2</accession>
<dbReference type="InterPro" id="IPR009003">
    <property type="entry name" value="Peptidase_S1_PA"/>
</dbReference>
<reference evidence="1 2" key="1">
    <citation type="journal article" date="2019" name="Environ. Microbiol.">
        <title>At the nexus of three kingdoms: the genome of the mycorrhizal fungus Gigaspora margarita provides insights into plant, endobacterial and fungal interactions.</title>
        <authorList>
            <person name="Venice F."/>
            <person name="Ghignone S."/>
            <person name="Salvioli di Fossalunga A."/>
            <person name="Amselem J."/>
            <person name="Novero M."/>
            <person name="Xianan X."/>
            <person name="Sedzielewska Toro K."/>
            <person name="Morin E."/>
            <person name="Lipzen A."/>
            <person name="Grigoriev I.V."/>
            <person name="Henrissat B."/>
            <person name="Martin F.M."/>
            <person name="Bonfante P."/>
        </authorList>
    </citation>
    <scope>NUCLEOTIDE SEQUENCE [LARGE SCALE GENOMIC DNA]</scope>
    <source>
        <strain evidence="1 2">BEG34</strain>
    </source>
</reference>
<evidence type="ECO:0000313" key="2">
    <source>
        <dbReference type="Proteomes" id="UP000439903"/>
    </source>
</evidence>
<dbReference type="OrthoDB" id="10368817at2759"/>
<comment type="caution">
    <text evidence="1">The sequence shown here is derived from an EMBL/GenBank/DDBJ whole genome shotgun (WGS) entry which is preliminary data.</text>
</comment>
<dbReference type="Gene3D" id="2.40.10.10">
    <property type="entry name" value="Trypsin-like serine proteases"/>
    <property type="match status" value="2"/>
</dbReference>
<dbReference type="GO" id="GO:0006508">
    <property type="term" value="P:proteolysis"/>
    <property type="evidence" value="ECO:0007669"/>
    <property type="project" value="UniProtKB-KW"/>
</dbReference>
<dbReference type="GO" id="GO:0004252">
    <property type="term" value="F:serine-type endopeptidase activity"/>
    <property type="evidence" value="ECO:0007669"/>
    <property type="project" value="InterPro"/>
</dbReference>
<keyword evidence="1" id="KW-0645">Protease</keyword>
<name>A0A8H4AZL2_GIGMA</name>
<organism evidence="1 2">
    <name type="scientific">Gigaspora margarita</name>
    <dbReference type="NCBI Taxonomy" id="4874"/>
    <lineage>
        <taxon>Eukaryota</taxon>
        <taxon>Fungi</taxon>
        <taxon>Fungi incertae sedis</taxon>
        <taxon>Mucoromycota</taxon>
        <taxon>Glomeromycotina</taxon>
        <taxon>Glomeromycetes</taxon>
        <taxon>Diversisporales</taxon>
        <taxon>Gigasporaceae</taxon>
        <taxon>Gigaspora</taxon>
    </lineage>
</organism>
<keyword evidence="1" id="KW-0378">Hydrolase</keyword>
<gene>
    <name evidence="1" type="ORF">F8M41_000659</name>
</gene>
<dbReference type="EMBL" id="WTPW01000106">
    <property type="protein sequence ID" value="KAF0547349.1"/>
    <property type="molecule type" value="Genomic_DNA"/>
</dbReference>
<dbReference type="InterPro" id="IPR043504">
    <property type="entry name" value="Peptidase_S1_PA_chymotrypsin"/>
</dbReference>